<evidence type="ECO:0000313" key="5">
    <source>
        <dbReference type="EMBL" id="GFJ77197.1"/>
    </source>
</evidence>
<evidence type="ECO:0000259" key="4">
    <source>
        <dbReference type="PROSITE" id="PS50956"/>
    </source>
</evidence>
<dbReference type="InterPro" id="IPR036388">
    <property type="entry name" value="WH-like_DNA-bd_sf"/>
</dbReference>
<gene>
    <name evidence="5" type="ORF">Phou_013770</name>
</gene>
<dbReference type="InterPro" id="IPR036390">
    <property type="entry name" value="WH_DNA-bd_sf"/>
</dbReference>
<reference evidence="5 6" key="2">
    <citation type="submission" date="2020-03" db="EMBL/GenBank/DDBJ databases">
        <authorList>
            <person name="Ichikawa N."/>
            <person name="Kimura A."/>
            <person name="Kitahashi Y."/>
            <person name="Uohara A."/>
        </authorList>
    </citation>
    <scope>NUCLEOTIDE SEQUENCE [LARGE SCALE GENOMIC DNA]</scope>
    <source>
        <strain evidence="5 6">NBRC 108639</strain>
    </source>
</reference>
<dbReference type="SUPFAM" id="SSF54909">
    <property type="entry name" value="Dimeric alpha+beta barrel"/>
    <property type="match status" value="1"/>
</dbReference>
<protein>
    <submittedName>
        <fullName evidence="5">Putative transcriptional regulator, AsnC family protein</fullName>
    </submittedName>
</protein>
<dbReference type="InterPro" id="IPR019888">
    <property type="entry name" value="Tscrpt_reg_AsnC-like"/>
</dbReference>
<dbReference type="PANTHER" id="PTHR30154">
    <property type="entry name" value="LEUCINE-RESPONSIVE REGULATORY PROTEIN"/>
    <property type="match status" value="1"/>
</dbReference>
<accession>A0A6V8K621</accession>
<keyword evidence="3" id="KW-0804">Transcription</keyword>
<evidence type="ECO:0000256" key="2">
    <source>
        <dbReference type="ARBA" id="ARBA00023125"/>
    </source>
</evidence>
<dbReference type="FunFam" id="1.10.10.10:FF:000186">
    <property type="entry name" value="AsnC family transcriptional regulator"/>
    <property type="match status" value="1"/>
</dbReference>
<keyword evidence="6" id="KW-1185">Reference proteome</keyword>
<dbReference type="RefSeq" id="WP_173054505.1">
    <property type="nucleotide sequence ID" value="NZ_BAABGO010000051.1"/>
</dbReference>
<dbReference type="CDD" id="cd00090">
    <property type="entry name" value="HTH_ARSR"/>
    <property type="match status" value="1"/>
</dbReference>
<dbReference type="InterPro" id="IPR019887">
    <property type="entry name" value="Tscrpt_reg_AsnC/Lrp_C"/>
</dbReference>
<dbReference type="PROSITE" id="PS00519">
    <property type="entry name" value="HTH_ASNC_1"/>
    <property type="match status" value="1"/>
</dbReference>
<evidence type="ECO:0000256" key="1">
    <source>
        <dbReference type="ARBA" id="ARBA00023015"/>
    </source>
</evidence>
<evidence type="ECO:0000313" key="6">
    <source>
        <dbReference type="Proteomes" id="UP000482800"/>
    </source>
</evidence>
<dbReference type="PRINTS" id="PR00033">
    <property type="entry name" value="HTHASNC"/>
</dbReference>
<feature type="domain" description="HTH asnC-type" evidence="4">
    <location>
        <begin position="1"/>
        <end position="62"/>
    </location>
</feature>
<evidence type="ECO:0000256" key="3">
    <source>
        <dbReference type="ARBA" id="ARBA00023163"/>
    </source>
</evidence>
<sequence length="146" mass="16241">MDRLDRAIIAQLQRDARLTNTELADRVGLTPSPCLRRVRRLEEAGVISGYHARVDPAAVGRSFEVMVFVDLAVQDRAAVERFEAWVGTVDEIVQARRMFGSPDYVLEVAVPDLAAYERLLTSVLLAAPGVGRLNSHFTMKTIKSPY</sequence>
<dbReference type="GO" id="GO:0043200">
    <property type="term" value="P:response to amino acid"/>
    <property type="evidence" value="ECO:0007669"/>
    <property type="project" value="TreeGrafter"/>
</dbReference>
<name>A0A6V8K621_9ACTN</name>
<dbReference type="PROSITE" id="PS50956">
    <property type="entry name" value="HTH_ASNC_2"/>
    <property type="match status" value="1"/>
</dbReference>
<comment type="caution">
    <text evidence="5">The sequence shown here is derived from an EMBL/GenBank/DDBJ whole genome shotgun (WGS) entry which is preliminary data.</text>
</comment>
<keyword evidence="1" id="KW-0805">Transcription regulation</keyword>
<reference evidence="5 6" key="1">
    <citation type="submission" date="2020-03" db="EMBL/GenBank/DDBJ databases">
        <title>Whole genome shotgun sequence of Phytohabitans houttuyneae NBRC 108639.</title>
        <authorList>
            <person name="Komaki H."/>
            <person name="Tamura T."/>
        </authorList>
    </citation>
    <scope>NUCLEOTIDE SEQUENCE [LARGE SCALE GENOMIC DNA]</scope>
    <source>
        <strain evidence="5 6">NBRC 108639</strain>
    </source>
</reference>
<dbReference type="SMART" id="SM00344">
    <property type="entry name" value="HTH_ASNC"/>
    <property type="match status" value="1"/>
</dbReference>
<dbReference type="Pfam" id="PF13412">
    <property type="entry name" value="HTH_24"/>
    <property type="match status" value="1"/>
</dbReference>
<dbReference type="Proteomes" id="UP000482800">
    <property type="component" value="Unassembled WGS sequence"/>
</dbReference>
<dbReference type="GO" id="GO:0005829">
    <property type="term" value="C:cytosol"/>
    <property type="evidence" value="ECO:0007669"/>
    <property type="project" value="TreeGrafter"/>
</dbReference>
<keyword evidence="2" id="KW-0238">DNA-binding</keyword>
<dbReference type="Pfam" id="PF01037">
    <property type="entry name" value="AsnC_trans_reg"/>
    <property type="match status" value="1"/>
</dbReference>
<dbReference type="InterPro" id="IPR019885">
    <property type="entry name" value="Tscrpt_reg_HTH_AsnC-type_CS"/>
</dbReference>
<dbReference type="Gene3D" id="3.30.70.920">
    <property type="match status" value="1"/>
</dbReference>
<dbReference type="AlphaFoldDB" id="A0A6V8K621"/>
<dbReference type="InterPro" id="IPR011991">
    <property type="entry name" value="ArsR-like_HTH"/>
</dbReference>
<dbReference type="PANTHER" id="PTHR30154:SF34">
    <property type="entry name" value="TRANSCRIPTIONAL REGULATOR AZLB"/>
    <property type="match status" value="1"/>
</dbReference>
<dbReference type="SUPFAM" id="SSF46785">
    <property type="entry name" value="Winged helix' DNA-binding domain"/>
    <property type="match status" value="1"/>
</dbReference>
<organism evidence="5 6">
    <name type="scientific">Phytohabitans houttuyneae</name>
    <dbReference type="NCBI Taxonomy" id="1076126"/>
    <lineage>
        <taxon>Bacteria</taxon>
        <taxon>Bacillati</taxon>
        <taxon>Actinomycetota</taxon>
        <taxon>Actinomycetes</taxon>
        <taxon>Micromonosporales</taxon>
        <taxon>Micromonosporaceae</taxon>
    </lineage>
</organism>
<dbReference type="EMBL" id="BLPF01000001">
    <property type="protein sequence ID" value="GFJ77197.1"/>
    <property type="molecule type" value="Genomic_DNA"/>
</dbReference>
<dbReference type="InterPro" id="IPR000485">
    <property type="entry name" value="AsnC-type_HTH_dom"/>
</dbReference>
<proteinExistence type="predicted"/>
<dbReference type="GO" id="GO:0043565">
    <property type="term" value="F:sequence-specific DNA binding"/>
    <property type="evidence" value="ECO:0007669"/>
    <property type="project" value="InterPro"/>
</dbReference>
<dbReference type="Gene3D" id="1.10.10.10">
    <property type="entry name" value="Winged helix-like DNA-binding domain superfamily/Winged helix DNA-binding domain"/>
    <property type="match status" value="1"/>
</dbReference>
<dbReference type="InterPro" id="IPR011008">
    <property type="entry name" value="Dimeric_a/b-barrel"/>
</dbReference>